<comment type="caution">
    <text evidence="1">The sequence shown here is derived from an EMBL/GenBank/DDBJ whole genome shotgun (WGS) entry which is preliminary data.</text>
</comment>
<keyword evidence="2" id="KW-1185">Reference proteome</keyword>
<dbReference type="AlphaFoldDB" id="A0A811P384"/>
<dbReference type="Proteomes" id="UP000604825">
    <property type="component" value="Unassembled WGS sequence"/>
</dbReference>
<organism evidence="1 2">
    <name type="scientific">Miscanthus lutarioriparius</name>
    <dbReference type="NCBI Taxonomy" id="422564"/>
    <lineage>
        <taxon>Eukaryota</taxon>
        <taxon>Viridiplantae</taxon>
        <taxon>Streptophyta</taxon>
        <taxon>Embryophyta</taxon>
        <taxon>Tracheophyta</taxon>
        <taxon>Spermatophyta</taxon>
        <taxon>Magnoliopsida</taxon>
        <taxon>Liliopsida</taxon>
        <taxon>Poales</taxon>
        <taxon>Poaceae</taxon>
        <taxon>PACMAD clade</taxon>
        <taxon>Panicoideae</taxon>
        <taxon>Andropogonodae</taxon>
        <taxon>Andropogoneae</taxon>
        <taxon>Saccharinae</taxon>
        <taxon>Miscanthus</taxon>
    </lineage>
</organism>
<accession>A0A811P384</accession>
<name>A0A811P384_9POAL</name>
<sequence>MDTYRYPNLTIIEEDENTKVKTTLLQRFIIATFPKQVAGTVSIHDIQAAIQLQYNAHVYLHNISAFGSDFLLNIYPQNLHTAMLYIDMLPINPRLIPWNPEYGCTKVPAHTQPTSPFRLNYSTISHDRWEPLRQLLIDIHGIPTHLCSDTTVRALLQDACNVKQISFSTTDHVYTVTAETHSLHMIPSVAHLGVKKFERGQPFLHIWPLWLDPTNFTSEDDFHMKILQDQEDAKLAPATCSPLTTVIMKMTGLPLSPQARIQAVTFFAPYRFTAQRSTLTARRSVLTTRRNGLLAGRCPSRIATSTTLKLNRSSEETFHGFSSWDTTVEIGPNRIPFRV</sequence>
<gene>
    <name evidence="1" type="ORF">NCGR_LOCUS24434</name>
</gene>
<proteinExistence type="predicted"/>
<evidence type="ECO:0000313" key="2">
    <source>
        <dbReference type="Proteomes" id="UP000604825"/>
    </source>
</evidence>
<evidence type="ECO:0000313" key="1">
    <source>
        <dbReference type="EMBL" id="CAD6236576.1"/>
    </source>
</evidence>
<dbReference type="EMBL" id="CAJGYO010000006">
    <property type="protein sequence ID" value="CAD6236576.1"/>
    <property type="molecule type" value="Genomic_DNA"/>
</dbReference>
<reference evidence="1" key="1">
    <citation type="submission" date="2020-10" db="EMBL/GenBank/DDBJ databases">
        <authorList>
            <person name="Han B."/>
            <person name="Lu T."/>
            <person name="Zhao Q."/>
            <person name="Huang X."/>
            <person name="Zhao Y."/>
        </authorList>
    </citation>
    <scope>NUCLEOTIDE SEQUENCE</scope>
</reference>
<protein>
    <submittedName>
        <fullName evidence="1">Uncharacterized protein</fullName>
    </submittedName>
</protein>